<dbReference type="GO" id="GO:0000156">
    <property type="term" value="F:phosphorelay response regulator activity"/>
    <property type="evidence" value="ECO:0007669"/>
    <property type="project" value="TreeGrafter"/>
</dbReference>
<dbReference type="Proteomes" id="UP000590749">
    <property type="component" value="Unassembled WGS sequence"/>
</dbReference>
<dbReference type="GO" id="GO:0007234">
    <property type="term" value="P:osmosensory signaling via phosphorelay pathway"/>
    <property type="evidence" value="ECO:0007669"/>
    <property type="project" value="TreeGrafter"/>
</dbReference>
<comment type="subcellular location">
    <subcellularLocation>
        <location evidence="3">Cell membrane</location>
    </subcellularLocation>
    <subcellularLocation>
        <location evidence="2">Membrane</location>
        <topology evidence="2">Multi-pass membrane protein</topology>
    </subcellularLocation>
</comment>
<dbReference type="SMART" id="SM00387">
    <property type="entry name" value="HATPase_c"/>
    <property type="match status" value="1"/>
</dbReference>
<evidence type="ECO:0000256" key="4">
    <source>
        <dbReference type="ARBA" id="ARBA00012438"/>
    </source>
</evidence>
<dbReference type="PROSITE" id="PS50109">
    <property type="entry name" value="HIS_KIN"/>
    <property type="match status" value="1"/>
</dbReference>
<evidence type="ECO:0000256" key="12">
    <source>
        <dbReference type="ARBA" id="ARBA00023012"/>
    </source>
</evidence>
<evidence type="ECO:0000256" key="14">
    <source>
        <dbReference type="ARBA" id="ARBA00039401"/>
    </source>
</evidence>
<dbReference type="SUPFAM" id="SSF55874">
    <property type="entry name" value="ATPase domain of HSP90 chaperone/DNA topoisomerase II/histidine kinase"/>
    <property type="match status" value="1"/>
</dbReference>
<evidence type="ECO:0000256" key="13">
    <source>
        <dbReference type="ARBA" id="ARBA00023136"/>
    </source>
</evidence>
<dbReference type="Pfam" id="PF02518">
    <property type="entry name" value="HATPase_c"/>
    <property type="match status" value="1"/>
</dbReference>
<keyword evidence="7 15" id="KW-0812">Transmembrane</keyword>
<keyword evidence="13 15" id="KW-0472">Membrane</keyword>
<keyword evidence="12" id="KW-0902">Two-component regulatory system</keyword>
<dbReference type="InterPro" id="IPR005467">
    <property type="entry name" value="His_kinase_dom"/>
</dbReference>
<comment type="catalytic activity">
    <reaction evidence="1">
        <text>ATP + protein L-histidine = ADP + protein N-phospho-L-histidine.</text>
        <dbReference type="EC" id="2.7.13.3"/>
    </reaction>
</comment>
<dbReference type="SMART" id="SM00388">
    <property type="entry name" value="HisKA"/>
    <property type="match status" value="1"/>
</dbReference>
<evidence type="ECO:0000256" key="5">
    <source>
        <dbReference type="ARBA" id="ARBA00022553"/>
    </source>
</evidence>
<dbReference type="InterPro" id="IPR036890">
    <property type="entry name" value="HATPase_C_sf"/>
</dbReference>
<evidence type="ECO:0000256" key="8">
    <source>
        <dbReference type="ARBA" id="ARBA00022741"/>
    </source>
</evidence>
<dbReference type="Gene3D" id="3.30.565.10">
    <property type="entry name" value="Histidine kinase-like ATPase, C-terminal domain"/>
    <property type="match status" value="1"/>
</dbReference>
<comment type="caution">
    <text evidence="18">The sequence shown here is derived from an EMBL/GenBank/DDBJ whole genome shotgun (WGS) entry which is preliminary data.</text>
</comment>
<accession>A0A7W5AKJ7</accession>
<evidence type="ECO:0000256" key="2">
    <source>
        <dbReference type="ARBA" id="ARBA00004141"/>
    </source>
</evidence>
<feature type="transmembrane region" description="Helical" evidence="15">
    <location>
        <begin position="82"/>
        <end position="109"/>
    </location>
</feature>
<keyword evidence="11 15" id="KW-1133">Transmembrane helix</keyword>
<evidence type="ECO:0000313" key="18">
    <source>
        <dbReference type="EMBL" id="MBB3097983.1"/>
    </source>
</evidence>
<dbReference type="InterPro" id="IPR036097">
    <property type="entry name" value="HisK_dim/P_sf"/>
</dbReference>
<evidence type="ECO:0000259" key="16">
    <source>
        <dbReference type="PROSITE" id="PS50109"/>
    </source>
</evidence>
<reference evidence="18 19" key="1">
    <citation type="submission" date="2020-08" db="EMBL/GenBank/DDBJ databases">
        <title>Genomic Encyclopedia of Type Strains, Phase III (KMG-III): the genomes of soil and plant-associated and newly described type strains.</title>
        <authorList>
            <person name="Whitman W."/>
        </authorList>
    </citation>
    <scope>NUCLEOTIDE SEQUENCE [LARGE SCALE GENOMIC DNA]</scope>
    <source>
        <strain evidence="18 19">CECT 3287</strain>
    </source>
</reference>
<dbReference type="PANTHER" id="PTHR42878:SF7">
    <property type="entry name" value="SENSOR HISTIDINE KINASE GLRK"/>
    <property type="match status" value="1"/>
</dbReference>
<dbReference type="PRINTS" id="PR00344">
    <property type="entry name" value="BCTRLSENSOR"/>
</dbReference>
<feature type="domain" description="Histidine kinase" evidence="16">
    <location>
        <begin position="479"/>
        <end position="700"/>
    </location>
</feature>
<dbReference type="GO" id="GO:0000155">
    <property type="term" value="F:phosphorelay sensor kinase activity"/>
    <property type="evidence" value="ECO:0007669"/>
    <property type="project" value="InterPro"/>
</dbReference>
<gene>
    <name evidence="18" type="ORF">FHR83_005668</name>
</gene>
<evidence type="ECO:0000313" key="19">
    <source>
        <dbReference type="Proteomes" id="UP000590749"/>
    </source>
</evidence>
<dbReference type="PANTHER" id="PTHR42878">
    <property type="entry name" value="TWO-COMPONENT HISTIDINE KINASE"/>
    <property type="match status" value="1"/>
</dbReference>
<dbReference type="PROSITE" id="PS50112">
    <property type="entry name" value="PAS"/>
    <property type="match status" value="1"/>
</dbReference>
<feature type="transmembrane region" description="Helical" evidence="15">
    <location>
        <begin position="271"/>
        <end position="290"/>
    </location>
</feature>
<feature type="domain" description="PAS" evidence="17">
    <location>
        <begin position="345"/>
        <end position="381"/>
    </location>
</feature>
<evidence type="ECO:0000256" key="11">
    <source>
        <dbReference type="ARBA" id="ARBA00022989"/>
    </source>
</evidence>
<evidence type="ECO:0000256" key="15">
    <source>
        <dbReference type="SAM" id="Phobius"/>
    </source>
</evidence>
<dbReference type="GO" id="GO:0030295">
    <property type="term" value="F:protein kinase activator activity"/>
    <property type="evidence" value="ECO:0007669"/>
    <property type="project" value="TreeGrafter"/>
</dbReference>
<keyword evidence="9 18" id="KW-0418">Kinase</keyword>
<dbReference type="RefSeq" id="WP_183223635.1">
    <property type="nucleotide sequence ID" value="NZ_BMPW01000014.1"/>
</dbReference>
<feature type="transmembrane region" description="Helical" evidence="15">
    <location>
        <begin position="230"/>
        <end position="259"/>
    </location>
</feature>
<dbReference type="InterPro" id="IPR035965">
    <property type="entry name" value="PAS-like_dom_sf"/>
</dbReference>
<dbReference type="InterPro" id="IPR000014">
    <property type="entry name" value="PAS"/>
</dbReference>
<evidence type="ECO:0000256" key="7">
    <source>
        <dbReference type="ARBA" id="ARBA00022692"/>
    </source>
</evidence>
<keyword evidence="8" id="KW-0547">Nucleotide-binding</keyword>
<dbReference type="FunFam" id="3.30.565.10:FF:000006">
    <property type="entry name" value="Sensor histidine kinase WalK"/>
    <property type="match status" value="1"/>
</dbReference>
<dbReference type="Gene3D" id="3.30.450.20">
    <property type="entry name" value="PAS domain"/>
    <property type="match status" value="1"/>
</dbReference>
<feature type="transmembrane region" description="Helical" evidence="15">
    <location>
        <begin position="27"/>
        <end position="48"/>
    </location>
</feature>
<evidence type="ECO:0000259" key="17">
    <source>
        <dbReference type="PROSITE" id="PS50112"/>
    </source>
</evidence>
<dbReference type="Pfam" id="PF00512">
    <property type="entry name" value="HisKA"/>
    <property type="match status" value="1"/>
</dbReference>
<proteinExistence type="predicted"/>
<keyword evidence="6" id="KW-0808">Transferase</keyword>
<evidence type="ECO:0000256" key="3">
    <source>
        <dbReference type="ARBA" id="ARBA00004236"/>
    </source>
</evidence>
<dbReference type="AlphaFoldDB" id="A0A7W5AKJ7"/>
<dbReference type="InterPro" id="IPR003661">
    <property type="entry name" value="HisK_dim/P_dom"/>
</dbReference>
<dbReference type="EC" id="2.7.13.3" evidence="4"/>
<name>A0A7W5AKJ7_9ACTN</name>
<dbReference type="InterPro" id="IPR004358">
    <property type="entry name" value="Sig_transdc_His_kin-like_C"/>
</dbReference>
<keyword evidence="5" id="KW-0597">Phosphoprotein</keyword>
<keyword evidence="19" id="KW-1185">Reference proteome</keyword>
<keyword evidence="10" id="KW-0067">ATP-binding</keyword>
<feature type="transmembrane region" description="Helical" evidence="15">
    <location>
        <begin position="54"/>
        <end position="70"/>
    </location>
</feature>
<feature type="transmembrane region" description="Helical" evidence="15">
    <location>
        <begin position="146"/>
        <end position="167"/>
    </location>
</feature>
<dbReference type="Gene3D" id="1.10.287.130">
    <property type="match status" value="1"/>
</dbReference>
<dbReference type="SUPFAM" id="SSF47384">
    <property type="entry name" value="Homodimeric domain of signal transducing histidine kinase"/>
    <property type="match status" value="1"/>
</dbReference>
<sequence length="700" mass="73691">MTVHNESAAASRATGTGEPMAGLRASLLRTAGFASLFVLMEVLSRVPFTQSTDLYSLWPSVGVAVMWFVAQLRSPARWIDPMVLVAALVGINLAAGQTVAVAVVCTLLAPFQVGVYMRLLALAHPQRLGVVGRARLRRPADLWPQLAAAVGAATAGAVVGFPALWAVTGTFQWGQAGTVLISTATSMLICEAMTRHVAAVLTGLRARHGTLRAAWRQAVREVPGVRIGEYLAVIGCSAAAYGVMFALPGISMVFPLLALTVWAAVRLSTTYVLMFSAAVTLAAGAVTLYQSGPFATLGSAQAAVLIAHVYAAMSTLIGLTLALIRDERATLTTALTAEKEQASRQAQLMNAIVDSMSDGLGVHDRDGRLIMHNPATVTLLGRIRSPEAVDPIAFYGLCNLDGTPMNEHDLPWDRVTADGQPHVADMLVRNPDLPHDRILRSTAAPLVGPDGYMDRVVSLLRDVTAETRHRDALASFAGVVAHDLLNPLTTIEGWTETADDALADIPEHPAVATAHGGLVRVKRAAVRMRGLVNDLLAYTTTRDAALTPAVIDLNQMVTDIADARVDTAIAAGTPVPAITAADLHPMNADPVLTRQLLDNLVSNAVKYTAADVTPHITISSARVDDTVAVTIADNGIGIPAGQHDAVFDTFHRAHRGQAYSGTGLGLSICKRTVERHGGTITASGNPGGGTRFTFTLPAAA</sequence>
<evidence type="ECO:0000256" key="9">
    <source>
        <dbReference type="ARBA" id="ARBA00022777"/>
    </source>
</evidence>
<dbReference type="CDD" id="cd00075">
    <property type="entry name" value="HATPase"/>
    <property type="match status" value="1"/>
</dbReference>
<dbReference type="InterPro" id="IPR050351">
    <property type="entry name" value="BphY/WalK/GraS-like"/>
</dbReference>
<evidence type="ECO:0000256" key="6">
    <source>
        <dbReference type="ARBA" id="ARBA00022679"/>
    </source>
</evidence>
<dbReference type="InterPro" id="IPR003594">
    <property type="entry name" value="HATPase_dom"/>
</dbReference>
<dbReference type="GO" id="GO:0005886">
    <property type="term" value="C:plasma membrane"/>
    <property type="evidence" value="ECO:0007669"/>
    <property type="project" value="UniProtKB-SubCell"/>
</dbReference>
<evidence type="ECO:0000256" key="10">
    <source>
        <dbReference type="ARBA" id="ARBA00022840"/>
    </source>
</evidence>
<protein>
    <recommendedName>
        <fullName evidence="14">Sensor-like histidine kinase SenX3</fullName>
        <ecNumber evidence="4">2.7.13.3</ecNumber>
    </recommendedName>
</protein>
<organism evidence="18 19">
    <name type="scientific">Actinoplanes campanulatus</name>
    <dbReference type="NCBI Taxonomy" id="113559"/>
    <lineage>
        <taxon>Bacteria</taxon>
        <taxon>Bacillati</taxon>
        <taxon>Actinomycetota</taxon>
        <taxon>Actinomycetes</taxon>
        <taxon>Micromonosporales</taxon>
        <taxon>Micromonosporaceae</taxon>
        <taxon>Actinoplanes</taxon>
    </lineage>
</organism>
<feature type="transmembrane region" description="Helical" evidence="15">
    <location>
        <begin position="302"/>
        <end position="324"/>
    </location>
</feature>
<evidence type="ECO:0000256" key="1">
    <source>
        <dbReference type="ARBA" id="ARBA00000085"/>
    </source>
</evidence>
<dbReference type="EMBL" id="JACHXF010000013">
    <property type="protein sequence ID" value="MBB3097983.1"/>
    <property type="molecule type" value="Genomic_DNA"/>
</dbReference>
<dbReference type="GO" id="GO:0005524">
    <property type="term" value="F:ATP binding"/>
    <property type="evidence" value="ECO:0007669"/>
    <property type="project" value="UniProtKB-KW"/>
</dbReference>
<dbReference type="CDD" id="cd00082">
    <property type="entry name" value="HisKA"/>
    <property type="match status" value="1"/>
</dbReference>
<dbReference type="SUPFAM" id="SSF55785">
    <property type="entry name" value="PYP-like sensor domain (PAS domain)"/>
    <property type="match status" value="1"/>
</dbReference>